<evidence type="ECO:0000313" key="3">
    <source>
        <dbReference type="Proteomes" id="UP001237448"/>
    </source>
</evidence>
<feature type="transmembrane region" description="Helical" evidence="1">
    <location>
        <begin position="55"/>
        <end position="77"/>
    </location>
</feature>
<evidence type="ECO:0000256" key="1">
    <source>
        <dbReference type="SAM" id="Phobius"/>
    </source>
</evidence>
<accession>A0ABU0FL56</accession>
<proteinExistence type="predicted"/>
<dbReference type="RefSeq" id="WP_307433415.1">
    <property type="nucleotide sequence ID" value="NZ_JAUSVK010000001.1"/>
</dbReference>
<dbReference type="EMBL" id="JAUSVK010000001">
    <property type="protein sequence ID" value="MDQ0395102.1"/>
    <property type="molecule type" value="Genomic_DNA"/>
</dbReference>
<feature type="transmembrane region" description="Helical" evidence="1">
    <location>
        <begin position="20"/>
        <end position="43"/>
    </location>
</feature>
<dbReference type="Pfam" id="PF19660">
    <property type="entry name" value="DUF6163"/>
    <property type="match status" value="1"/>
</dbReference>
<feature type="transmembrane region" description="Helical" evidence="1">
    <location>
        <begin position="108"/>
        <end position="129"/>
    </location>
</feature>
<dbReference type="Proteomes" id="UP001237448">
    <property type="component" value="Unassembled WGS sequence"/>
</dbReference>
<evidence type="ECO:0000313" key="2">
    <source>
        <dbReference type="EMBL" id="MDQ0395102.1"/>
    </source>
</evidence>
<gene>
    <name evidence="2" type="ORF">J3R73_004894</name>
</gene>
<organism evidence="2 3">
    <name type="scientific">Labrys monachus</name>
    <dbReference type="NCBI Taxonomy" id="217067"/>
    <lineage>
        <taxon>Bacteria</taxon>
        <taxon>Pseudomonadati</taxon>
        <taxon>Pseudomonadota</taxon>
        <taxon>Alphaproteobacteria</taxon>
        <taxon>Hyphomicrobiales</taxon>
        <taxon>Xanthobacteraceae</taxon>
        <taxon>Labrys</taxon>
    </lineage>
</organism>
<dbReference type="InterPro" id="IPR046161">
    <property type="entry name" value="DUF6163"/>
</dbReference>
<name>A0ABU0FL56_9HYPH</name>
<reference evidence="2 3" key="1">
    <citation type="submission" date="2023-07" db="EMBL/GenBank/DDBJ databases">
        <title>Genomic Encyclopedia of Type Strains, Phase IV (KMG-IV): sequencing the most valuable type-strain genomes for metagenomic binning, comparative biology and taxonomic classification.</title>
        <authorList>
            <person name="Goeker M."/>
        </authorList>
    </citation>
    <scope>NUCLEOTIDE SEQUENCE [LARGE SCALE GENOMIC DNA]</scope>
    <source>
        <strain evidence="2 3">DSM 5896</strain>
    </source>
</reference>
<evidence type="ECO:0008006" key="4">
    <source>
        <dbReference type="Google" id="ProtNLM"/>
    </source>
</evidence>
<keyword evidence="1" id="KW-0812">Transmembrane</keyword>
<comment type="caution">
    <text evidence="2">The sequence shown here is derived from an EMBL/GenBank/DDBJ whole genome shotgun (WGS) entry which is preliminary data.</text>
</comment>
<keyword evidence="1" id="KW-1133">Transmembrane helix</keyword>
<keyword evidence="3" id="KW-1185">Reference proteome</keyword>
<protein>
    <recommendedName>
        <fullName evidence="4">DoxX family protein</fullName>
    </recommendedName>
</protein>
<keyword evidence="1" id="KW-0472">Membrane</keyword>
<sequence>MSDIEIDREGQPYGIYLLWFMRGVGVIWLAKGIIHWCLILGIGHADPARFLELPVLTQSAVIFFAVFDLVAAVGLWMASAWGGVIWLIAAGAHFAILVFKPEIFGRQYALMATITVLIFVYVALAYLAARVK</sequence>
<feature type="transmembrane region" description="Helical" evidence="1">
    <location>
        <begin position="83"/>
        <end position="99"/>
    </location>
</feature>